<dbReference type="GO" id="GO:0098542">
    <property type="term" value="P:defense response to other organism"/>
    <property type="evidence" value="ECO:0007669"/>
    <property type="project" value="InterPro"/>
</dbReference>
<evidence type="ECO:0000256" key="5">
    <source>
        <dbReference type="SAM" id="MobiDB-lite"/>
    </source>
</evidence>
<dbReference type="InterPro" id="IPR004864">
    <property type="entry name" value="LEA_2"/>
</dbReference>
<keyword evidence="9" id="KW-1185">Reference proteome</keyword>
<feature type="transmembrane region" description="Helical" evidence="6">
    <location>
        <begin position="107"/>
        <end position="133"/>
    </location>
</feature>
<keyword evidence="2 6" id="KW-0812">Transmembrane</keyword>
<dbReference type="EMBL" id="BSYO01000007">
    <property type="protein sequence ID" value="GMH07131.1"/>
    <property type="molecule type" value="Genomic_DNA"/>
</dbReference>
<evidence type="ECO:0000313" key="9">
    <source>
        <dbReference type="Proteomes" id="UP001279734"/>
    </source>
</evidence>
<evidence type="ECO:0000256" key="3">
    <source>
        <dbReference type="ARBA" id="ARBA00022989"/>
    </source>
</evidence>
<organism evidence="8 9">
    <name type="scientific">Nepenthes gracilis</name>
    <name type="common">Slender pitcher plant</name>
    <dbReference type="NCBI Taxonomy" id="150966"/>
    <lineage>
        <taxon>Eukaryota</taxon>
        <taxon>Viridiplantae</taxon>
        <taxon>Streptophyta</taxon>
        <taxon>Embryophyta</taxon>
        <taxon>Tracheophyta</taxon>
        <taxon>Spermatophyta</taxon>
        <taxon>Magnoliopsida</taxon>
        <taxon>eudicotyledons</taxon>
        <taxon>Gunneridae</taxon>
        <taxon>Pentapetalae</taxon>
        <taxon>Caryophyllales</taxon>
        <taxon>Nepenthaceae</taxon>
        <taxon>Nepenthes</taxon>
    </lineage>
</organism>
<dbReference type="AlphaFoldDB" id="A0AAD3SAK0"/>
<dbReference type="GO" id="GO:0005886">
    <property type="term" value="C:plasma membrane"/>
    <property type="evidence" value="ECO:0007669"/>
    <property type="project" value="TreeGrafter"/>
</dbReference>
<comment type="caution">
    <text evidence="8">The sequence shown here is derived from an EMBL/GenBank/DDBJ whole genome shotgun (WGS) entry which is preliminary data.</text>
</comment>
<dbReference type="InterPro" id="IPR044839">
    <property type="entry name" value="NDR1-like"/>
</dbReference>
<dbReference type="PANTHER" id="PTHR31234">
    <property type="entry name" value="LATE EMBRYOGENESIS ABUNDANT (LEA) HYDROXYPROLINE-RICH GLYCOPROTEIN FAMILY"/>
    <property type="match status" value="1"/>
</dbReference>
<evidence type="ECO:0000256" key="1">
    <source>
        <dbReference type="ARBA" id="ARBA00004167"/>
    </source>
</evidence>
<keyword evidence="3 6" id="KW-1133">Transmembrane helix</keyword>
<comment type="subcellular location">
    <subcellularLocation>
        <location evidence="1">Membrane</location>
        <topology evidence="1">Single-pass membrane protein</topology>
    </subcellularLocation>
</comment>
<name>A0AAD3SAK0_NEPGR</name>
<evidence type="ECO:0000256" key="4">
    <source>
        <dbReference type="ARBA" id="ARBA00023136"/>
    </source>
</evidence>
<dbReference type="PANTHER" id="PTHR31234:SF70">
    <property type="entry name" value="LATE EMBRYOGENESIS ABUNDANT PROTEIN LEA-2 SUBGROUP DOMAIN-CONTAINING PROTEIN"/>
    <property type="match status" value="1"/>
</dbReference>
<evidence type="ECO:0000256" key="6">
    <source>
        <dbReference type="SAM" id="Phobius"/>
    </source>
</evidence>
<keyword evidence="4 6" id="KW-0472">Membrane</keyword>
<proteinExistence type="predicted"/>
<evidence type="ECO:0000313" key="8">
    <source>
        <dbReference type="EMBL" id="GMH07131.1"/>
    </source>
</evidence>
<feature type="domain" description="Late embryogenesis abundant protein LEA-2 subgroup" evidence="7">
    <location>
        <begin position="166"/>
        <end position="269"/>
    </location>
</feature>
<protein>
    <recommendedName>
        <fullName evidence="7">Late embryogenesis abundant protein LEA-2 subgroup domain-containing protein</fullName>
    </recommendedName>
</protein>
<gene>
    <name evidence="8" type="ORF">Nepgr_008971</name>
</gene>
<dbReference type="Pfam" id="PF03168">
    <property type="entry name" value="LEA_2"/>
    <property type="match status" value="1"/>
</dbReference>
<dbReference type="Proteomes" id="UP001279734">
    <property type="component" value="Unassembled WGS sequence"/>
</dbReference>
<feature type="region of interest" description="Disordered" evidence="5">
    <location>
        <begin position="1"/>
        <end position="45"/>
    </location>
</feature>
<accession>A0AAD3SAK0</accession>
<reference evidence="8" key="1">
    <citation type="submission" date="2023-05" db="EMBL/GenBank/DDBJ databases">
        <title>Nepenthes gracilis genome sequencing.</title>
        <authorList>
            <person name="Fukushima K."/>
        </authorList>
    </citation>
    <scope>NUCLEOTIDE SEQUENCE</scope>
    <source>
        <strain evidence="8">SING2019-196</strain>
    </source>
</reference>
<evidence type="ECO:0000256" key="2">
    <source>
        <dbReference type="ARBA" id="ARBA00022692"/>
    </source>
</evidence>
<sequence>MTAGRVYPRDTDSPLVSGEHPKIPADQCSRNSDSPPVSGGLHRPMMSQDSLMSKESFPHYEHSWGPPSGTYIVQVPKDQIYRVPPPENAHKYQRYTYRKQRRNHCRCCLCTALGLLLFSTAIAVAGCIFYLIYQPKSPAYSVDSISIRGINLTSSAATISPAFNVTLRAENPNGKLGIYYEEGSSVSIYHNDVEFSHGALPAFYQSPENVTMVSTELIQPAIVLSRSARESLLTEQQSGKVPLNMNVEMPAKIQIGAVTTWTVNVKLSCAVTVNGLTTTAKVVSKACDFNFKLW</sequence>
<evidence type="ECO:0000259" key="7">
    <source>
        <dbReference type="Pfam" id="PF03168"/>
    </source>
</evidence>